<dbReference type="InterPro" id="IPR006860">
    <property type="entry name" value="FecR"/>
</dbReference>
<feature type="transmembrane region" description="Helical" evidence="1">
    <location>
        <begin position="72"/>
        <end position="92"/>
    </location>
</feature>
<dbReference type="InterPro" id="IPR012373">
    <property type="entry name" value="Ferrdict_sens_TM"/>
</dbReference>
<dbReference type="PIRSF" id="PIRSF018266">
    <property type="entry name" value="FecR"/>
    <property type="match status" value="1"/>
</dbReference>
<evidence type="ECO:0000256" key="1">
    <source>
        <dbReference type="SAM" id="Phobius"/>
    </source>
</evidence>
<name>A0ABY3YMV7_9FLAO</name>
<dbReference type="Pfam" id="PF04773">
    <property type="entry name" value="FecR"/>
    <property type="match status" value="1"/>
</dbReference>
<dbReference type="Gene3D" id="2.60.120.1440">
    <property type="match status" value="1"/>
</dbReference>
<evidence type="ECO:0000313" key="4">
    <source>
        <dbReference type="EMBL" id="UNY99165.1"/>
    </source>
</evidence>
<sequence>MKEKDLLNFIEQKGDATLHQQVISWINESPENEARFHKIKARYVARFESNRNINAQKEFIRFKSKTKRKTKLYYGVAASFIIGFLILTSIFLNNHFLNTDIPIEHTALSKEQKEFILDDGTKIYLNSGSTLIIDPLYNTENRSVKLKGEAFFDVVKNPDIPFIVNTENDIKIKVLGTSFNVKSYINDNTTETTLVTGKVEIYEENNNSPLTTLVPKQQAVFNKKEKTINVKEVETSQVTSWKQGLLVFDNSPMSDVIKSIERWYGVKISIEDNSINDYSFSGKFKRLDKIEEVLEMLKTASSINYNYEKKSNAITLKKNN</sequence>
<dbReference type="Gene3D" id="3.55.50.30">
    <property type="match status" value="1"/>
</dbReference>
<protein>
    <submittedName>
        <fullName evidence="4">DUF4974 domain-containing protein</fullName>
    </submittedName>
</protein>
<accession>A0ABY3YMV7</accession>
<dbReference type="EMBL" id="CP094326">
    <property type="protein sequence ID" value="UNY99165.1"/>
    <property type="molecule type" value="Genomic_DNA"/>
</dbReference>
<feature type="domain" description="FecR protein" evidence="2">
    <location>
        <begin position="109"/>
        <end position="200"/>
    </location>
</feature>
<keyword evidence="1" id="KW-0812">Transmembrane</keyword>
<evidence type="ECO:0000259" key="3">
    <source>
        <dbReference type="Pfam" id="PF16344"/>
    </source>
</evidence>
<dbReference type="Pfam" id="PF16344">
    <property type="entry name" value="FecR_C"/>
    <property type="match status" value="1"/>
</dbReference>
<gene>
    <name evidence="4" type="ORF">MQE36_02175</name>
</gene>
<organism evidence="4 5">
    <name type="scientific">Zhouia spongiae</name>
    <dbReference type="NCBI Taxonomy" id="2202721"/>
    <lineage>
        <taxon>Bacteria</taxon>
        <taxon>Pseudomonadati</taxon>
        <taxon>Bacteroidota</taxon>
        <taxon>Flavobacteriia</taxon>
        <taxon>Flavobacteriales</taxon>
        <taxon>Flavobacteriaceae</taxon>
        <taxon>Zhouia</taxon>
    </lineage>
</organism>
<evidence type="ECO:0000259" key="2">
    <source>
        <dbReference type="Pfam" id="PF04773"/>
    </source>
</evidence>
<keyword evidence="1" id="KW-1133">Transmembrane helix</keyword>
<dbReference type="PANTHER" id="PTHR30273">
    <property type="entry name" value="PERIPLASMIC SIGNAL SENSOR AND SIGMA FACTOR ACTIVATOR FECR-RELATED"/>
    <property type="match status" value="1"/>
</dbReference>
<dbReference type="PANTHER" id="PTHR30273:SF2">
    <property type="entry name" value="PROTEIN FECR"/>
    <property type="match status" value="1"/>
</dbReference>
<dbReference type="InterPro" id="IPR032508">
    <property type="entry name" value="FecR_C"/>
</dbReference>
<dbReference type="RefSeq" id="WP_242937565.1">
    <property type="nucleotide sequence ID" value="NZ_CP094326.1"/>
</dbReference>
<keyword evidence="5" id="KW-1185">Reference proteome</keyword>
<reference evidence="4 5" key="1">
    <citation type="journal article" date="2018" name="Int. J. Syst. Evol. Microbiol.">
        <title>Zhouia spongiae sp. nov., isolated from a marine sponge.</title>
        <authorList>
            <person name="Zhuang L."/>
            <person name="Lin B."/>
            <person name="Qin F."/>
            <person name="Luo L."/>
        </authorList>
    </citation>
    <scope>NUCLEOTIDE SEQUENCE [LARGE SCALE GENOMIC DNA]</scope>
    <source>
        <strain evidence="4 5">HN-Y44</strain>
    </source>
</reference>
<keyword evidence="1" id="KW-0472">Membrane</keyword>
<dbReference type="Proteomes" id="UP000829476">
    <property type="component" value="Chromosome"/>
</dbReference>
<proteinExistence type="predicted"/>
<evidence type="ECO:0000313" key="5">
    <source>
        <dbReference type="Proteomes" id="UP000829476"/>
    </source>
</evidence>
<feature type="domain" description="Protein FecR C-terminal" evidence="3">
    <location>
        <begin position="246"/>
        <end position="314"/>
    </location>
</feature>